<keyword evidence="3" id="KW-1185">Reference proteome</keyword>
<evidence type="ECO:0000313" key="3">
    <source>
        <dbReference type="Proteomes" id="UP001431449"/>
    </source>
</evidence>
<feature type="transmembrane region" description="Helical" evidence="1">
    <location>
        <begin position="12"/>
        <end position="31"/>
    </location>
</feature>
<organism evidence="2 3">
    <name type="scientific">Pseudomarimonas salicorniae</name>
    <dbReference type="NCBI Taxonomy" id="2933270"/>
    <lineage>
        <taxon>Bacteria</taxon>
        <taxon>Pseudomonadati</taxon>
        <taxon>Pseudomonadota</taxon>
        <taxon>Gammaproteobacteria</taxon>
        <taxon>Lysobacterales</taxon>
        <taxon>Lysobacteraceae</taxon>
        <taxon>Pseudomarimonas</taxon>
    </lineage>
</organism>
<reference evidence="2" key="1">
    <citation type="submission" date="2022-04" db="EMBL/GenBank/DDBJ databases">
        <title>Lysobacter sp. CAU 1642 isolated from sea sand.</title>
        <authorList>
            <person name="Kim W."/>
        </authorList>
    </citation>
    <scope>NUCLEOTIDE SEQUENCE</scope>
    <source>
        <strain evidence="2">CAU 1642</strain>
    </source>
</reference>
<feature type="transmembrane region" description="Helical" evidence="1">
    <location>
        <begin position="37"/>
        <end position="56"/>
    </location>
</feature>
<feature type="transmembrane region" description="Helical" evidence="1">
    <location>
        <begin position="68"/>
        <end position="86"/>
    </location>
</feature>
<dbReference type="EMBL" id="JALNMH010000012">
    <property type="protein sequence ID" value="MCK7594885.1"/>
    <property type="molecule type" value="Genomic_DNA"/>
</dbReference>
<protein>
    <recommendedName>
        <fullName evidence="4">SPW repeat-containing protein</fullName>
    </recommendedName>
</protein>
<evidence type="ECO:0008006" key="4">
    <source>
        <dbReference type="Google" id="ProtNLM"/>
    </source>
</evidence>
<gene>
    <name evidence="2" type="ORF">M0G41_14540</name>
</gene>
<evidence type="ECO:0000256" key="1">
    <source>
        <dbReference type="SAM" id="Phobius"/>
    </source>
</evidence>
<sequence length="138" mass="14568">MDRPERMGWQKVPVLVLLGGAGVLASATVLTLQGLTFAGALLAIGPCLMVLGVSFFIDPRWSRGTGGLLLGLPIAINLAYQLYVGLGAPPGKWTALHMAWSSHLFGFGLAAWWLLLGVSRSLLAAWARRADDVSQVGG</sequence>
<accession>A0ABT0GLH7</accession>
<keyword evidence="1" id="KW-1133">Transmembrane helix</keyword>
<evidence type="ECO:0000313" key="2">
    <source>
        <dbReference type="EMBL" id="MCK7594885.1"/>
    </source>
</evidence>
<proteinExistence type="predicted"/>
<dbReference type="RefSeq" id="WP_248210564.1">
    <property type="nucleotide sequence ID" value="NZ_JALNMH010000012.1"/>
</dbReference>
<keyword evidence="1" id="KW-0472">Membrane</keyword>
<name>A0ABT0GLH7_9GAMM</name>
<keyword evidence="1" id="KW-0812">Transmembrane</keyword>
<feature type="transmembrane region" description="Helical" evidence="1">
    <location>
        <begin position="98"/>
        <end position="119"/>
    </location>
</feature>
<comment type="caution">
    <text evidence="2">The sequence shown here is derived from an EMBL/GenBank/DDBJ whole genome shotgun (WGS) entry which is preliminary data.</text>
</comment>
<dbReference type="Proteomes" id="UP001431449">
    <property type="component" value="Unassembled WGS sequence"/>
</dbReference>